<evidence type="ECO:0000313" key="1">
    <source>
        <dbReference type="EMBL" id="CBW74064.1"/>
    </source>
</evidence>
<sequence>MFDSNGMDGLKVCCAATRQHALIPASPAKAARGGLTETRESLVAKRYSSAGKTPRHRVDALSLI</sequence>
<proteinExistence type="predicted"/>
<dbReference type="Proteomes" id="UP000007437">
    <property type="component" value="Chromosome"/>
</dbReference>
<name>E5AMY3_MYCRK</name>
<reference evidence="1" key="1">
    <citation type="journal article" date="2011" name="J. Bacteriol.">
        <title>Complete genome sequence of Burkholderia rhizoxinica, an endosymbiont of Rhizopus microsporus.</title>
        <authorList>
            <person name="Lackner G."/>
            <person name="Moebius N."/>
            <person name="Partida-Martinez L."/>
            <person name="Hertweck C."/>
        </authorList>
    </citation>
    <scope>NUCLEOTIDE SEQUENCE [LARGE SCALE GENOMIC DNA]</scope>
    <source>
        <strain evidence="1">HKI 454</strain>
    </source>
</reference>
<organism evidence="1 2">
    <name type="scientific">Mycetohabitans rhizoxinica (strain DSM 19002 / CIP 109453 / HKI 454)</name>
    <name type="common">Paraburkholderia rhizoxinica</name>
    <dbReference type="NCBI Taxonomy" id="882378"/>
    <lineage>
        <taxon>Bacteria</taxon>
        <taxon>Pseudomonadati</taxon>
        <taxon>Pseudomonadota</taxon>
        <taxon>Betaproteobacteria</taxon>
        <taxon>Burkholderiales</taxon>
        <taxon>Burkholderiaceae</taxon>
        <taxon>Mycetohabitans</taxon>
    </lineage>
</organism>
<dbReference type="EMBL" id="FR687359">
    <property type="protein sequence ID" value="CBW74064.1"/>
    <property type="molecule type" value="Genomic_DNA"/>
</dbReference>
<dbReference type="AlphaFoldDB" id="E5AMY3"/>
<dbReference type="KEGG" id="brh:RBRH_04034"/>
<protein>
    <submittedName>
        <fullName evidence="1">Uncharacterized protein</fullName>
    </submittedName>
</protein>
<evidence type="ECO:0000313" key="2">
    <source>
        <dbReference type="Proteomes" id="UP000007437"/>
    </source>
</evidence>
<gene>
    <name evidence="1" type="ordered locus">RBRH_04034</name>
</gene>
<dbReference type="HOGENOM" id="CLU_2859160_0_0_4"/>
<accession>E5AMY3</accession>
<dbReference type="STRING" id="882378.RBRH_04034"/>